<protein>
    <submittedName>
        <fullName evidence="6">UBAC2-like protein</fullName>
    </submittedName>
</protein>
<reference evidence="6" key="1">
    <citation type="submission" date="2022-11" db="EMBL/GenBank/DDBJ databases">
        <title>Centuries of genome instability and evolution in soft-shell clam transmissible cancer (bioRxiv).</title>
        <authorList>
            <person name="Hart S.F.M."/>
            <person name="Yonemitsu M.A."/>
            <person name="Giersch R.M."/>
            <person name="Beal B.F."/>
            <person name="Arriagada G."/>
            <person name="Davis B.W."/>
            <person name="Ostrander E.A."/>
            <person name="Goff S.P."/>
            <person name="Metzger M.J."/>
        </authorList>
    </citation>
    <scope>NUCLEOTIDE SEQUENCE</scope>
    <source>
        <strain evidence="6">MELC-2E11</strain>
        <tissue evidence="6">Siphon/mantle</tissue>
    </source>
</reference>
<sequence>MALAPQCKETILVQMWGHLAACIGDINGLHRVKVNAGSAWEGGSVNLSHLVRDSCKGRGKGKSFSPCNEILACEGGSVNLSHLVRDSCKGRGKGKSFSPCMRFLQGKGKSFSPCMGFLQGKGYIFLSMNEILEQAPVCKFLLGSAIGSSLLLQLPLKQFQGYFIYTHTSLFDKGQVWRILTSKLAFLDLKDLFVCSLLIYYFRVFEKRFGSRKFSSYLLGSALVSTILEVLAVYACRTLEIPIGPLPTGPLCLIYPMFVPFYCDIPRVPLSHIWGVPMTGKSISYILGLQAASSSPGSMVVAICGLNLVNGPGIFGAINNNRDGGVRYRNLEENGQEPAVVSEDQVRQLVEMGFLDNQ</sequence>
<keyword evidence="4 5" id="KW-0472">Membrane</keyword>
<dbReference type="Gene3D" id="1.20.1540.10">
    <property type="entry name" value="Rhomboid-like"/>
    <property type="match status" value="1"/>
</dbReference>
<gene>
    <name evidence="6" type="ORF">MAR_013759</name>
</gene>
<evidence type="ECO:0000256" key="2">
    <source>
        <dbReference type="ARBA" id="ARBA00022692"/>
    </source>
</evidence>
<feature type="non-terminal residue" evidence="6">
    <location>
        <position position="358"/>
    </location>
</feature>
<keyword evidence="2 5" id="KW-0812">Transmembrane</keyword>
<evidence type="ECO:0000256" key="1">
    <source>
        <dbReference type="ARBA" id="ARBA00004141"/>
    </source>
</evidence>
<evidence type="ECO:0000256" key="5">
    <source>
        <dbReference type="SAM" id="Phobius"/>
    </source>
</evidence>
<dbReference type="PANTHER" id="PTHR43066">
    <property type="entry name" value="RHOMBOID-RELATED PROTEIN"/>
    <property type="match status" value="1"/>
</dbReference>
<dbReference type="PANTHER" id="PTHR43066:SF21">
    <property type="entry name" value="UBIQUITIN-ASSOCIATED DOMAIN-CONTAINING PROTEIN 2"/>
    <property type="match status" value="1"/>
</dbReference>
<name>A0ABY7G0W6_MYAAR</name>
<keyword evidence="7" id="KW-1185">Reference proteome</keyword>
<dbReference type="Proteomes" id="UP001164746">
    <property type="component" value="Chromosome 15"/>
</dbReference>
<dbReference type="SUPFAM" id="SSF144091">
    <property type="entry name" value="Rhomboid-like"/>
    <property type="match status" value="1"/>
</dbReference>
<accession>A0ABY7G0W6</accession>
<organism evidence="6 7">
    <name type="scientific">Mya arenaria</name>
    <name type="common">Soft-shell clam</name>
    <dbReference type="NCBI Taxonomy" id="6604"/>
    <lineage>
        <taxon>Eukaryota</taxon>
        <taxon>Metazoa</taxon>
        <taxon>Spiralia</taxon>
        <taxon>Lophotrochozoa</taxon>
        <taxon>Mollusca</taxon>
        <taxon>Bivalvia</taxon>
        <taxon>Autobranchia</taxon>
        <taxon>Heteroconchia</taxon>
        <taxon>Euheterodonta</taxon>
        <taxon>Imparidentia</taxon>
        <taxon>Neoheterodontei</taxon>
        <taxon>Myida</taxon>
        <taxon>Myoidea</taxon>
        <taxon>Myidae</taxon>
        <taxon>Mya</taxon>
    </lineage>
</organism>
<evidence type="ECO:0000256" key="4">
    <source>
        <dbReference type="ARBA" id="ARBA00023136"/>
    </source>
</evidence>
<evidence type="ECO:0000256" key="3">
    <source>
        <dbReference type="ARBA" id="ARBA00022989"/>
    </source>
</evidence>
<proteinExistence type="predicted"/>
<dbReference type="InterPro" id="IPR035952">
    <property type="entry name" value="Rhomboid-like_sf"/>
</dbReference>
<feature type="transmembrane region" description="Helical" evidence="5">
    <location>
        <begin position="214"/>
        <end position="235"/>
    </location>
</feature>
<evidence type="ECO:0000313" key="6">
    <source>
        <dbReference type="EMBL" id="WAR28055.1"/>
    </source>
</evidence>
<keyword evidence="3 5" id="KW-1133">Transmembrane helix</keyword>
<dbReference type="EMBL" id="CP111026">
    <property type="protein sequence ID" value="WAR28055.1"/>
    <property type="molecule type" value="Genomic_DNA"/>
</dbReference>
<evidence type="ECO:0000313" key="7">
    <source>
        <dbReference type="Proteomes" id="UP001164746"/>
    </source>
</evidence>
<comment type="subcellular location">
    <subcellularLocation>
        <location evidence="1">Membrane</location>
        <topology evidence="1">Multi-pass membrane protein</topology>
    </subcellularLocation>
</comment>